<dbReference type="OrthoDB" id="45256at2759"/>
<dbReference type="PANTHER" id="PTHR31811">
    <property type="entry name" value="TRNA A64-2'-O-RIBOSYLPHOSPHATE TRANSFERASE"/>
    <property type="match status" value="1"/>
</dbReference>
<dbReference type="InterPro" id="IPR033449">
    <property type="entry name" value="Rit1_N"/>
</dbReference>
<gene>
    <name evidence="3" type="ORF">BN860_07580g</name>
</gene>
<organism evidence="3 4">
    <name type="scientific">Zygosaccharomyces bailii (strain CLIB 213 / ATCC 58445 / CBS 680 / BCRC 21525 / NBRC 1098 / NCYC 1416 / NRRL Y-2227)</name>
    <dbReference type="NCBI Taxonomy" id="1333698"/>
    <lineage>
        <taxon>Eukaryota</taxon>
        <taxon>Fungi</taxon>
        <taxon>Dikarya</taxon>
        <taxon>Ascomycota</taxon>
        <taxon>Saccharomycotina</taxon>
        <taxon>Saccharomycetes</taxon>
        <taxon>Saccharomycetales</taxon>
        <taxon>Saccharomycetaceae</taxon>
        <taxon>Zygosaccharomyces</taxon>
    </lineage>
</organism>
<feature type="domain" description="Rit1 N-terminal" evidence="2">
    <location>
        <begin position="16"/>
        <end position="292"/>
    </location>
</feature>
<evidence type="ECO:0000313" key="3">
    <source>
        <dbReference type="EMBL" id="CDF89576.1"/>
    </source>
</evidence>
<name>A0A8J2T6T7_ZYGB2</name>
<reference evidence="4" key="1">
    <citation type="journal article" date="2013" name="Genome Announc.">
        <title>Genome sequence of the food spoilage yeast Zygosaccharomyces bailii CLIB 213(T).</title>
        <authorList>
            <person name="Galeote V."/>
            <person name="Bigey F."/>
            <person name="Devillers H."/>
            <person name="Neuveglise C."/>
            <person name="Dequin S."/>
        </authorList>
    </citation>
    <scope>NUCLEOTIDE SEQUENCE [LARGE SCALE GENOMIC DNA]</scope>
    <source>
        <strain evidence="4">CLIB 213 / ATCC 58445 / CBS 680 / CCRC 21525 / NBRC 1098 / NCYC 1416 / NRRL Y-2227</strain>
    </source>
</reference>
<proteinExistence type="predicted"/>
<sequence length="472" mass="54083">MDPEIGFTLNQISRDIKKEYKSLKNRIQSILLDSEFIKQSVVTRFPEYPLIPNERCGLWYVNPEDFTESCYFKSTDGHINQWDFSTRRLNLHLLPILIERKGIVIIDSTRRGKKMPDALSKTIPIWCAVLNMFMKPNESEVLFTPPGTVSESEHDRIKERLPNLVDKLQRLGTLHESELCQRFKGKILRPFWVYPGADMLNSSMDLFTGETTQERWELPSNENIIPLILCTASYRAQDGVDSSHGFTYVQGAADDHELWSCGLTPTMLWSHIDYFKDPAHDEEELNHYVNFLLNTKKEVDRSAHLVDILDIDCINAEISLGKINDDLEISNTLSKELTNSFSLVIILSQTVTLLEPHDSIRIYNLQSGSKRSSKDLRVALIEIDRIVEGPINSTAEQRKPILVCCNSGNDMSVGVVLMILCKNYREDWIRGKPSSVNKAIIRRHLANLTEKLQRRNVNPSRATLNSVNSYLM</sequence>
<dbReference type="PANTHER" id="PTHR31811:SF0">
    <property type="entry name" value="TRNA A64-2'-O-RIBOSYLPHOSPHATE TRANSFERASE"/>
    <property type="match status" value="1"/>
</dbReference>
<dbReference type="InterPro" id="IPR007306">
    <property type="entry name" value="Rit1"/>
</dbReference>
<dbReference type="AlphaFoldDB" id="A0A8J2T6T7"/>
<dbReference type="Proteomes" id="UP000019375">
    <property type="component" value="Unassembled WGS sequence"/>
</dbReference>
<dbReference type="GO" id="GO:0043399">
    <property type="term" value="F:tRNA adenosine(64)-2'-O-ribosylphosphate transferase activity"/>
    <property type="evidence" value="ECO:0007669"/>
    <property type="project" value="InterPro"/>
</dbReference>
<dbReference type="InterPro" id="IPR033421">
    <property type="entry name" value="Rit1_DUSP-like"/>
</dbReference>
<dbReference type="GO" id="GO:0005737">
    <property type="term" value="C:cytoplasm"/>
    <property type="evidence" value="ECO:0007669"/>
    <property type="project" value="TreeGrafter"/>
</dbReference>
<dbReference type="Pfam" id="PF04179">
    <property type="entry name" value="Init_tRNA_PT"/>
    <property type="match status" value="1"/>
</dbReference>
<dbReference type="EMBL" id="HG316457">
    <property type="protein sequence ID" value="CDF89576.1"/>
    <property type="molecule type" value="Genomic_DNA"/>
</dbReference>
<evidence type="ECO:0000313" key="4">
    <source>
        <dbReference type="Proteomes" id="UP000019375"/>
    </source>
</evidence>
<protein>
    <submittedName>
        <fullName evidence="3">ZYBA0S04-07580g1_1</fullName>
    </submittedName>
</protein>
<evidence type="ECO:0000259" key="1">
    <source>
        <dbReference type="Pfam" id="PF04179"/>
    </source>
</evidence>
<dbReference type="PIRSF" id="PIRSF007747">
    <property type="entry name" value="Ribosyl_Ptfrase"/>
    <property type="match status" value="1"/>
</dbReference>
<keyword evidence="4" id="KW-1185">Reference proteome</keyword>
<evidence type="ECO:0000259" key="2">
    <source>
        <dbReference type="Pfam" id="PF17184"/>
    </source>
</evidence>
<accession>A0A8J2T6T7</accession>
<dbReference type="Pfam" id="PF17184">
    <property type="entry name" value="Rit1_C"/>
    <property type="match status" value="1"/>
</dbReference>
<dbReference type="GO" id="GO:0019988">
    <property type="term" value="P:charged-tRNA amino acid modification"/>
    <property type="evidence" value="ECO:0007669"/>
    <property type="project" value="InterPro"/>
</dbReference>
<feature type="domain" description="Rit1 DUSP-like" evidence="1">
    <location>
        <begin position="362"/>
        <end position="471"/>
    </location>
</feature>